<dbReference type="EMBL" id="DVHM01000081">
    <property type="protein sequence ID" value="HIR70597.1"/>
    <property type="molecule type" value="Genomic_DNA"/>
</dbReference>
<keyword evidence="1" id="KW-0812">Transmembrane</keyword>
<protein>
    <submittedName>
        <fullName evidence="2">MFS transporter</fullName>
    </submittedName>
</protein>
<evidence type="ECO:0000313" key="2">
    <source>
        <dbReference type="EMBL" id="HIR70597.1"/>
    </source>
</evidence>
<feature type="transmembrane region" description="Helical" evidence="1">
    <location>
        <begin position="30"/>
        <end position="50"/>
    </location>
</feature>
<sequence>MKEYLKGSVFDRDFMQTKDTSNRVTAKERLFGYIIGPGMVYMYYCVVLGLKELYYMDIIAINEIYNNVMTYMTLTVATTIVGIATGFLLNHITERTVCRAGRFRPYILIGIWIMAIAGFCMFWSPL</sequence>
<feature type="transmembrane region" description="Helical" evidence="1">
    <location>
        <begin position="105"/>
        <end position="124"/>
    </location>
</feature>
<gene>
    <name evidence="2" type="ORF">IAA55_04880</name>
</gene>
<accession>A0A9D1E906</accession>
<evidence type="ECO:0000313" key="3">
    <source>
        <dbReference type="Proteomes" id="UP000823912"/>
    </source>
</evidence>
<proteinExistence type="predicted"/>
<reference evidence="2" key="1">
    <citation type="submission" date="2020-10" db="EMBL/GenBank/DDBJ databases">
        <authorList>
            <person name="Gilroy R."/>
        </authorList>
    </citation>
    <scope>NUCLEOTIDE SEQUENCE</scope>
    <source>
        <strain evidence="2">ChiSjej5B23-6657</strain>
    </source>
</reference>
<dbReference type="Proteomes" id="UP000823912">
    <property type="component" value="Unassembled WGS sequence"/>
</dbReference>
<comment type="caution">
    <text evidence="2">The sequence shown here is derived from an EMBL/GenBank/DDBJ whole genome shotgun (WGS) entry which is preliminary data.</text>
</comment>
<keyword evidence="1" id="KW-0472">Membrane</keyword>
<evidence type="ECO:0000256" key="1">
    <source>
        <dbReference type="SAM" id="Phobius"/>
    </source>
</evidence>
<dbReference type="AlphaFoldDB" id="A0A9D1E906"/>
<organism evidence="2 3">
    <name type="scientific">Candidatus Pullilachnospira gallistercoris</name>
    <dbReference type="NCBI Taxonomy" id="2840911"/>
    <lineage>
        <taxon>Bacteria</taxon>
        <taxon>Bacillati</taxon>
        <taxon>Bacillota</taxon>
        <taxon>Clostridia</taxon>
        <taxon>Lachnospirales</taxon>
        <taxon>Lachnospiraceae</taxon>
        <taxon>Lachnospiraceae incertae sedis</taxon>
        <taxon>Candidatus Pullilachnospira</taxon>
    </lineage>
</organism>
<keyword evidence="1" id="KW-1133">Transmembrane helix</keyword>
<name>A0A9D1E906_9FIRM</name>
<feature type="transmembrane region" description="Helical" evidence="1">
    <location>
        <begin position="70"/>
        <end position="93"/>
    </location>
</feature>
<reference evidence="2" key="2">
    <citation type="journal article" date="2021" name="PeerJ">
        <title>Extensive microbial diversity within the chicken gut microbiome revealed by metagenomics and culture.</title>
        <authorList>
            <person name="Gilroy R."/>
            <person name="Ravi A."/>
            <person name="Getino M."/>
            <person name="Pursley I."/>
            <person name="Horton D.L."/>
            <person name="Alikhan N.F."/>
            <person name="Baker D."/>
            <person name="Gharbi K."/>
            <person name="Hall N."/>
            <person name="Watson M."/>
            <person name="Adriaenssens E.M."/>
            <person name="Foster-Nyarko E."/>
            <person name="Jarju S."/>
            <person name="Secka A."/>
            <person name="Antonio M."/>
            <person name="Oren A."/>
            <person name="Chaudhuri R.R."/>
            <person name="La Ragione R."/>
            <person name="Hildebrand F."/>
            <person name="Pallen M.J."/>
        </authorList>
    </citation>
    <scope>NUCLEOTIDE SEQUENCE</scope>
    <source>
        <strain evidence="2">ChiSjej5B23-6657</strain>
    </source>
</reference>